<dbReference type="Proteomes" id="UP000052230">
    <property type="component" value="Unassembled WGS sequence"/>
</dbReference>
<sequence length="96" mass="11106">MGATLPRSHRTVKGQVHLIRRGRSACVARMELLQRRTQPRETRQRVLTRQTVYLQSSPKERRNSSKSGTHLRQTGGFFVPASCRYKPMRCLRREGG</sequence>
<accession>A0A0U5FC53</accession>
<dbReference type="AlphaFoldDB" id="A0A0U5FC53"/>
<comment type="caution">
    <text evidence="2">The sequence shown here is derived from an EMBL/GenBank/DDBJ whole genome shotgun (WGS) entry which is preliminary data.</text>
</comment>
<proteinExistence type="predicted"/>
<reference evidence="2 3" key="1">
    <citation type="submission" date="2014-09" db="EMBL/GenBank/DDBJ databases">
        <authorList>
            <person name="Regsiter A."/>
        </authorList>
    </citation>
    <scope>NUCLEOTIDE SEQUENCE [LARGE SCALE GENOMIC DNA]</scope>
</reference>
<gene>
    <name evidence="2" type="ORF">XAC3562_320001</name>
</gene>
<keyword evidence="3" id="KW-1185">Reference proteome</keyword>
<protein>
    <submittedName>
        <fullName evidence="2">Uncharacterized protein</fullName>
    </submittedName>
</protein>
<name>A0A0U5FC53_XANCI</name>
<evidence type="ECO:0000256" key="1">
    <source>
        <dbReference type="SAM" id="MobiDB-lite"/>
    </source>
</evidence>
<organism evidence="2 3">
    <name type="scientific">Xanthomonas citri pv. citri</name>
    <dbReference type="NCBI Taxonomy" id="611301"/>
    <lineage>
        <taxon>Bacteria</taxon>
        <taxon>Pseudomonadati</taxon>
        <taxon>Pseudomonadota</taxon>
        <taxon>Gammaproteobacteria</taxon>
        <taxon>Lysobacterales</taxon>
        <taxon>Lysobacteraceae</taxon>
        <taxon>Xanthomonas</taxon>
    </lineage>
</organism>
<feature type="region of interest" description="Disordered" evidence="1">
    <location>
        <begin position="37"/>
        <end position="73"/>
    </location>
</feature>
<dbReference type="EMBL" id="CCXZ01000125">
    <property type="protein sequence ID" value="CEG16233.1"/>
    <property type="molecule type" value="Genomic_DNA"/>
</dbReference>
<evidence type="ECO:0000313" key="3">
    <source>
        <dbReference type="Proteomes" id="UP000052230"/>
    </source>
</evidence>
<feature type="compositionally biased region" description="Polar residues" evidence="1">
    <location>
        <begin position="47"/>
        <end position="57"/>
    </location>
</feature>
<evidence type="ECO:0000313" key="2">
    <source>
        <dbReference type="EMBL" id="CEG16233.1"/>
    </source>
</evidence>